<proteinExistence type="predicted"/>
<dbReference type="PRINTS" id="PR00419">
    <property type="entry name" value="ADXRDTASE"/>
</dbReference>
<evidence type="ECO:0000313" key="2">
    <source>
        <dbReference type="EMBL" id="MBP1999859.1"/>
    </source>
</evidence>
<sequence>MKIAIIGGGLAGLTAAAYLSENRELEGTVFERSPQLGGRAFTYQKAGFTLNYGAHAIYGIDRHTIHQMEHDLGLVFQSKQVDKRKVVYAKNGHLTPAPLDFMNIIKTDVLSAMEKVRFVAEIAAIVGNVHHIKNYATLGDYLDHSHASEDVKEIWEHLVCSNFFITPADARKVSGEVIAEYYHNLFLSSKPVNYILGSWATITDQLKDKIEANAHWEIALKEPVEQIVQQDNGKFLLTSKNREATEYDQIIIATPVQQAVKLLDNTPWADALIPYRDSTSTEVMVYDIGFKSIVARPFHYISDMNNKMFISDVSATDHTVVPPGGQLLQGIAYLNDDFKDEDERKAYLENKTAKMEALFDEYYPEWRESVEVKRVSKKAMVSSVKNIHTNRLLPNQLDHVPFYFCGDGSVGKGELAERAFSSARKVAQQVLSHILKNPEGASTL</sequence>
<dbReference type="Gene3D" id="3.90.660.50">
    <property type="match status" value="1"/>
</dbReference>
<dbReference type="RefSeq" id="WP_209859465.1">
    <property type="nucleotide sequence ID" value="NZ_JAGGLD010000001.1"/>
</dbReference>
<dbReference type="InterPro" id="IPR002937">
    <property type="entry name" value="Amino_oxidase"/>
</dbReference>
<keyword evidence="3" id="KW-1185">Reference proteome</keyword>
<dbReference type="Pfam" id="PF01593">
    <property type="entry name" value="Amino_oxidase"/>
    <property type="match status" value="1"/>
</dbReference>
<comment type="caution">
    <text evidence="2">The sequence shown here is derived from an EMBL/GenBank/DDBJ whole genome shotgun (WGS) entry which is preliminary data.</text>
</comment>
<accession>A0ABS4JH23</accession>
<gene>
    <name evidence="2" type="ORF">J2Z69_000878</name>
</gene>
<name>A0ABS4JH23_9BACL</name>
<dbReference type="InterPro" id="IPR050464">
    <property type="entry name" value="Zeta_carotene_desat/Oxidored"/>
</dbReference>
<dbReference type="PANTHER" id="PTHR42923">
    <property type="entry name" value="PROTOPORPHYRINOGEN OXIDASE"/>
    <property type="match status" value="1"/>
</dbReference>
<feature type="domain" description="Amine oxidase" evidence="1">
    <location>
        <begin position="10"/>
        <end position="431"/>
    </location>
</feature>
<dbReference type="InterPro" id="IPR036188">
    <property type="entry name" value="FAD/NAD-bd_sf"/>
</dbReference>
<protein>
    <submittedName>
        <fullName evidence="2">Protoporphyrinogen oxidase</fullName>
    </submittedName>
</protein>
<organism evidence="2 3">
    <name type="scientific">Paenibacillus shirakamiensis</name>
    <dbReference type="NCBI Taxonomy" id="1265935"/>
    <lineage>
        <taxon>Bacteria</taxon>
        <taxon>Bacillati</taxon>
        <taxon>Bacillota</taxon>
        <taxon>Bacilli</taxon>
        <taxon>Bacillales</taxon>
        <taxon>Paenibacillaceae</taxon>
        <taxon>Paenibacillus</taxon>
    </lineage>
</organism>
<reference evidence="2 3" key="1">
    <citation type="submission" date="2021-03" db="EMBL/GenBank/DDBJ databases">
        <title>Genomic Encyclopedia of Type Strains, Phase IV (KMG-IV): sequencing the most valuable type-strain genomes for metagenomic binning, comparative biology and taxonomic classification.</title>
        <authorList>
            <person name="Goeker M."/>
        </authorList>
    </citation>
    <scope>NUCLEOTIDE SEQUENCE [LARGE SCALE GENOMIC DNA]</scope>
    <source>
        <strain evidence="2 3">DSM 26806</strain>
    </source>
</reference>
<dbReference type="EMBL" id="JAGGLD010000001">
    <property type="protein sequence ID" value="MBP1999859.1"/>
    <property type="molecule type" value="Genomic_DNA"/>
</dbReference>
<evidence type="ECO:0000259" key="1">
    <source>
        <dbReference type="Pfam" id="PF01593"/>
    </source>
</evidence>
<dbReference type="Gene3D" id="3.50.50.60">
    <property type="entry name" value="FAD/NAD(P)-binding domain"/>
    <property type="match status" value="1"/>
</dbReference>
<dbReference type="Proteomes" id="UP001519288">
    <property type="component" value="Unassembled WGS sequence"/>
</dbReference>
<dbReference type="SUPFAM" id="SSF51905">
    <property type="entry name" value="FAD/NAD(P)-binding domain"/>
    <property type="match status" value="1"/>
</dbReference>
<evidence type="ECO:0000313" key="3">
    <source>
        <dbReference type="Proteomes" id="UP001519288"/>
    </source>
</evidence>